<evidence type="ECO:0000313" key="4">
    <source>
        <dbReference type="Proteomes" id="UP000559256"/>
    </source>
</evidence>
<dbReference type="EMBL" id="JAACJM010000359">
    <property type="protein sequence ID" value="KAF5328535.1"/>
    <property type="molecule type" value="Genomic_DNA"/>
</dbReference>
<dbReference type="AlphaFoldDB" id="A0A8H5BS09"/>
<sequence>MSINIHGRFDLLNFSSLLLSFFPFIRPFGMAILSGLFNSTESNPSESTKSKTKSTESKASKFIPHLRSFNATSFSTLRLGVLGITIILSIIVLGITAHLTNLTTKSLGRPAPAEALALATAVLTLVFVPAMIIVDKTHKGTFFSMVVTELVVLGILCALWLATGAESAVTFIANFPDGCGPLSDFPNVFAVCKELQTVEAFSFINAFILLGYWSVLSICSLKAVPQCGQPKIWFTGVSEAGFFSDTTDASKPTPNNGASKSTSRKATFISTLRMGVLGITIIFSIIVLGIAVYLTNMTIKVLGQPALVEALAVATAVLTVVFIPGMLVIDKIRVSIDSNETRRRFIIDMIRKGTFSSMVVTELVGLGTMCALWFTTGAESAVTFKANFPAGCGALSEFPKVLAVCKELQTVEAFGFLNGSILLGYWCLLFVCSIKAAKRGQKDIWFTSVSNTGFLSNSSDAGSKV</sequence>
<gene>
    <name evidence="3" type="ORF">D9758_007412</name>
    <name evidence="2" type="ORF">D9758_017946</name>
</gene>
<feature type="transmembrane region" description="Helical" evidence="1">
    <location>
        <begin position="413"/>
        <end position="432"/>
    </location>
</feature>
<keyword evidence="1" id="KW-0812">Transmembrane</keyword>
<comment type="caution">
    <text evidence="2">The sequence shown here is derived from an EMBL/GenBank/DDBJ whole genome shotgun (WGS) entry which is preliminary data.</text>
</comment>
<proteinExistence type="predicted"/>
<dbReference type="Proteomes" id="UP000559256">
    <property type="component" value="Unassembled WGS sequence"/>
</dbReference>
<evidence type="ECO:0000256" key="1">
    <source>
        <dbReference type="SAM" id="Phobius"/>
    </source>
</evidence>
<feature type="transmembrane region" description="Helical" evidence="1">
    <location>
        <begin position="203"/>
        <end position="224"/>
    </location>
</feature>
<evidence type="ECO:0000313" key="2">
    <source>
        <dbReference type="EMBL" id="KAF5328535.1"/>
    </source>
</evidence>
<dbReference type="EMBL" id="JAACJM010000050">
    <property type="protein sequence ID" value="KAF5357596.1"/>
    <property type="molecule type" value="Genomic_DNA"/>
</dbReference>
<feature type="transmembrane region" description="Helical" evidence="1">
    <location>
        <begin position="76"/>
        <end position="95"/>
    </location>
</feature>
<feature type="transmembrane region" description="Helical" evidence="1">
    <location>
        <begin position="274"/>
        <end position="294"/>
    </location>
</feature>
<feature type="transmembrane region" description="Helical" evidence="1">
    <location>
        <begin position="17"/>
        <end position="37"/>
    </location>
</feature>
<name>A0A8H5BS09_9AGAR</name>
<keyword evidence="1" id="KW-0472">Membrane</keyword>
<feature type="transmembrane region" description="Helical" evidence="1">
    <location>
        <begin position="115"/>
        <end position="134"/>
    </location>
</feature>
<protein>
    <submittedName>
        <fullName evidence="2">Uncharacterized protein</fullName>
    </submittedName>
</protein>
<evidence type="ECO:0000313" key="3">
    <source>
        <dbReference type="EMBL" id="KAF5357596.1"/>
    </source>
</evidence>
<feature type="transmembrane region" description="Helical" evidence="1">
    <location>
        <begin position="350"/>
        <end position="374"/>
    </location>
</feature>
<reference evidence="2 4" key="1">
    <citation type="journal article" date="2020" name="ISME J.">
        <title>Uncovering the hidden diversity of litter-decomposition mechanisms in mushroom-forming fungi.</title>
        <authorList>
            <person name="Floudas D."/>
            <person name="Bentzer J."/>
            <person name="Ahren D."/>
            <person name="Johansson T."/>
            <person name="Persson P."/>
            <person name="Tunlid A."/>
        </authorList>
    </citation>
    <scope>NUCLEOTIDE SEQUENCE [LARGE SCALE GENOMIC DNA]</scope>
    <source>
        <strain evidence="2 4">CBS 291.85</strain>
    </source>
</reference>
<feature type="transmembrane region" description="Helical" evidence="1">
    <location>
        <begin position="141"/>
        <end position="162"/>
    </location>
</feature>
<keyword evidence="1" id="KW-1133">Transmembrane helix</keyword>
<accession>A0A8H5BS09</accession>
<organism evidence="2 4">
    <name type="scientific">Tetrapyrgos nigripes</name>
    <dbReference type="NCBI Taxonomy" id="182062"/>
    <lineage>
        <taxon>Eukaryota</taxon>
        <taxon>Fungi</taxon>
        <taxon>Dikarya</taxon>
        <taxon>Basidiomycota</taxon>
        <taxon>Agaricomycotina</taxon>
        <taxon>Agaricomycetes</taxon>
        <taxon>Agaricomycetidae</taxon>
        <taxon>Agaricales</taxon>
        <taxon>Marasmiineae</taxon>
        <taxon>Marasmiaceae</taxon>
        <taxon>Tetrapyrgos</taxon>
    </lineage>
</organism>
<keyword evidence="4" id="KW-1185">Reference proteome</keyword>
<feature type="transmembrane region" description="Helical" evidence="1">
    <location>
        <begin position="306"/>
        <end position="329"/>
    </location>
</feature>
<dbReference type="OrthoDB" id="3364107at2759"/>